<dbReference type="InterPro" id="IPR012337">
    <property type="entry name" value="RNaseH-like_sf"/>
</dbReference>
<evidence type="ECO:0000313" key="3">
    <source>
        <dbReference type="EMBL" id="CAI9094941.1"/>
    </source>
</evidence>
<proteinExistence type="predicted"/>
<feature type="domain" description="RNase H type-1" evidence="2">
    <location>
        <begin position="769"/>
        <end position="855"/>
    </location>
</feature>
<protein>
    <submittedName>
        <fullName evidence="3">OLC1v1030779C1</fullName>
    </submittedName>
</protein>
<evidence type="ECO:0000256" key="1">
    <source>
        <dbReference type="SAM" id="MobiDB-lite"/>
    </source>
</evidence>
<gene>
    <name evidence="3" type="ORF">OLC1_LOCUS6015</name>
</gene>
<evidence type="ECO:0000259" key="2">
    <source>
        <dbReference type="Pfam" id="PF13456"/>
    </source>
</evidence>
<dbReference type="GO" id="GO:0004523">
    <property type="term" value="F:RNA-DNA hybrid ribonuclease activity"/>
    <property type="evidence" value="ECO:0007669"/>
    <property type="project" value="InterPro"/>
</dbReference>
<dbReference type="InterPro" id="IPR002156">
    <property type="entry name" value="RNaseH_domain"/>
</dbReference>
<organism evidence="3 4">
    <name type="scientific">Oldenlandia corymbosa var. corymbosa</name>
    <dbReference type="NCBI Taxonomy" id="529605"/>
    <lineage>
        <taxon>Eukaryota</taxon>
        <taxon>Viridiplantae</taxon>
        <taxon>Streptophyta</taxon>
        <taxon>Embryophyta</taxon>
        <taxon>Tracheophyta</taxon>
        <taxon>Spermatophyta</taxon>
        <taxon>Magnoliopsida</taxon>
        <taxon>eudicotyledons</taxon>
        <taxon>Gunneridae</taxon>
        <taxon>Pentapetalae</taxon>
        <taxon>asterids</taxon>
        <taxon>lamiids</taxon>
        <taxon>Gentianales</taxon>
        <taxon>Rubiaceae</taxon>
        <taxon>Rubioideae</taxon>
        <taxon>Spermacoceae</taxon>
        <taxon>Hedyotis-Oldenlandia complex</taxon>
        <taxon>Oldenlandia</taxon>
    </lineage>
</organism>
<accession>A0AAV1CHY5</accession>
<name>A0AAV1CHY5_OLDCO</name>
<dbReference type="SUPFAM" id="SSF53098">
    <property type="entry name" value="Ribonuclease H-like"/>
    <property type="match status" value="1"/>
</dbReference>
<dbReference type="InterPro" id="IPR036397">
    <property type="entry name" value="RNaseH_sf"/>
</dbReference>
<dbReference type="Gene3D" id="3.30.420.10">
    <property type="entry name" value="Ribonuclease H-like superfamily/Ribonuclease H"/>
    <property type="match status" value="1"/>
</dbReference>
<dbReference type="AlphaFoldDB" id="A0AAV1CHY5"/>
<dbReference type="Pfam" id="PF13456">
    <property type="entry name" value="RVT_3"/>
    <property type="match status" value="1"/>
</dbReference>
<reference evidence="3" key="1">
    <citation type="submission" date="2023-03" db="EMBL/GenBank/DDBJ databases">
        <authorList>
            <person name="Julca I."/>
        </authorList>
    </citation>
    <scope>NUCLEOTIDE SEQUENCE</scope>
</reference>
<feature type="region of interest" description="Disordered" evidence="1">
    <location>
        <begin position="1"/>
        <end position="29"/>
    </location>
</feature>
<dbReference type="EMBL" id="OX459119">
    <property type="protein sequence ID" value="CAI9094941.1"/>
    <property type="molecule type" value="Genomic_DNA"/>
</dbReference>
<dbReference type="GO" id="GO:0003676">
    <property type="term" value="F:nucleic acid binding"/>
    <property type="evidence" value="ECO:0007669"/>
    <property type="project" value="InterPro"/>
</dbReference>
<feature type="compositionally biased region" description="Polar residues" evidence="1">
    <location>
        <begin position="100"/>
        <end position="115"/>
    </location>
</feature>
<evidence type="ECO:0000313" key="4">
    <source>
        <dbReference type="Proteomes" id="UP001161247"/>
    </source>
</evidence>
<feature type="region of interest" description="Disordered" evidence="1">
    <location>
        <begin position="90"/>
        <end position="143"/>
    </location>
</feature>
<keyword evidence="4" id="KW-1185">Reference proteome</keyword>
<dbReference type="Proteomes" id="UP001161247">
    <property type="component" value="Chromosome 2"/>
</dbReference>
<sequence length="1021" mass="112455">MSLPQSSATAHSAGQGSIPNQTSASGWSSLPMNTLPNISTVDSYSTVITDQSTGIGRQSSQQQSNVGSKIEHVVATQVERFENAFQRLTDHNANRGSAGPSRSMTSGVNTATGAASSEVPPVSMPAFVSPPGNFTFDGQQLPPLSPQYGTPVMRLGTSWGQQSPYQGFQAPWPVTPGMQQQVLPMQHQQGSTAVLSQLSGQEGVPRLTYIPQGITDVGVQGAAGVTINQGPVGTGNNQGAVGKNARQAGQHVQATNDRRFILYHNRVSGNNTAAANLDDPHIPQGSGVVVADPQITLKAEDAFSRMIEYKICKELGTEIPEIPGKPYPDYVEWEPLPWNFKIPDFQQFSGEDEKRPEDHINKYDEPTIVKMANAGIQDYKVKLAVAPHSVRSLNHLADIVRRCEKVIKDKREKNPGKTKQWFNKAPLAEVNQSQWVHDEDDDEYEVNAAEIVNVRNYTCDALRRPTVPHSYNTPPPVGAPAGTPGQAGGANIGRVYSFDISQQEAIFDDMFQKGHIQYRRGYRQPKPLDLVGKIVYNIKVCIQKFFRRNNECPSIQDMGIPFSALGLTRHIKFIIEDHQCSNGFSIPAKGTIQSPEPATATTIIPKAAADTLAVPEVTSIVTKAHDATVGGIQLLSQEGKGPIIILSPPAESSGTHIRPLYICAIMNGVPLRRVLVDNGAAINILPTRALQRLGKQLKDLVPTEAKEKQAAIKRVLQYFENKHQHQIEMPMVCWDEVIYDADPVSDSDVIDLNELATATPKLSDEAVVTKEPVEAAEYEGLIHALEMLIYNGATHGKVIGDSALVFGQMKKLMKRSDEVMAKYAAVDMLAVRFQHIEFYNVERDFNAEANDMAQLASRYLKVPLGPDIASRFRYPCLIPSFQIEQQSPLDSADYATAMLIDHDKLAHCRNIAAANIIHQKIEIIWAYNKFVRYKRFNIGAMVSKAILPLGHKDRVYGKCSGPYIIHQHLGQGVYVLKDLDGTIADRSIKASYLHKYFDTTWHQLSTEELQLARDIAAKRYQ</sequence>